<reference evidence="7 8" key="1">
    <citation type="submission" date="2014-12" db="EMBL/GenBank/DDBJ databases">
        <title>16Stimator: statistical estimation of ribosomal gene copy numbers from draft genome assemblies.</title>
        <authorList>
            <person name="Perisin M.A."/>
            <person name="Vetter M."/>
            <person name="Gilbert J.A."/>
            <person name="Bergelson J."/>
        </authorList>
    </citation>
    <scope>NUCLEOTIDE SEQUENCE [LARGE SCALE GENOMIC DNA]</scope>
    <source>
        <strain evidence="7 8">MEJ086</strain>
    </source>
</reference>
<dbReference type="EMBL" id="JXQW01000111">
    <property type="protein sequence ID" value="KIP89060.1"/>
    <property type="molecule type" value="Genomic_DNA"/>
</dbReference>
<keyword evidence="2 5" id="KW-0285">Flavoprotein</keyword>
<dbReference type="Pfam" id="PF00881">
    <property type="entry name" value="Nitroreductase"/>
    <property type="match status" value="1"/>
</dbReference>
<keyword evidence="3 5" id="KW-0288">FMN</keyword>
<keyword evidence="5" id="KW-0521">NADP</keyword>
<comment type="similarity">
    <text evidence="1 5">Belongs to the flavin oxidoreductase frp family.</text>
</comment>
<evidence type="ECO:0000256" key="3">
    <source>
        <dbReference type="ARBA" id="ARBA00022643"/>
    </source>
</evidence>
<protein>
    <submittedName>
        <fullName evidence="7">Nitroreductase</fullName>
    </submittedName>
</protein>
<evidence type="ECO:0000256" key="4">
    <source>
        <dbReference type="ARBA" id="ARBA00023002"/>
    </source>
</evidence>
<evidence type="ECO:0000256" key="1">
    <source>
        <dbReference type="ARBA" id="ARBA00008366"/>
    </source>
</evidence>
<sequence>MPESTASALWQQRYGGSIDAADWRANPVIEHLLAHRSVRAYLEQPLPAGTLETLLAAAQSASTSSNLQAWSLLAVEDPARKERLAALANDQAHIRKAPLFLIWLADFSRAQRIAEQRDVQLQAPAYLDSLLVGSIDAALAAQNAVVAAESLGLGTVYIGALRNDLQAVIDELHLPPLVFPVFGLCVGYADPQQPAAIKPRLPQAVTLHRETYGVDGEAERVAAYEGTAAAFSHAQGQNTPGWSEQVINRLKGVESLHGRERISHTLNEQGLALR</sequence>
<feature type="domain" description="Nitroreductase" evidence="6">
    <location>
        <begin position="34"/>
        <end position="188"/>
    </location>
</feature>
<evidence type="ECO:0000256" key="5">
    <source>
        <dbReference type="PIRNR" id="PIRNR005426"/>
    </source>
</evidence>
<evidence type="ECO:0000256" key="2">
    <source>
        <dbReference type="ARBA" id="ARBA00022630"/>
    </source>
</evidence>
<dbReference type="PANTHER" id="PTHR43425">
    <property type="entry name" value="OXYGEN-INSENSITIVE NADPH NITROREDUCTASE"/>
    <property type="match status" value="1"/>
</dbReference>
<evidence type="ECO:0000313" key="8">
    <source>
        <dbReference type="Proteomes" id="UP000032068"/>
    </source>
</evidence>
<dbReference type="RefSeq" id="WP_042556445.1">
    <property type="nucleotide sequence ID" value="NZ_JXQW01000111.1"/>
</dbReference>
<dbReference type="InterPro" id="IPR029479">
    <property type="entry name" value="Nitroreductase"/>
</dbReference>
<dbReference type="PANTHER" id="PTHR43425:SF2">
    <property type="entry name" value="OXYGEN-INSENSITIVE NADPH NITROREDUCTASE"/>
    <property type="match status" value="1"/>
</dbReference>
<proteinExistence type="inferred from homology"/>
<dbReference type="OrthoDB" id="3181400at2"/>
<name>A0A0D0JVV6_9PSED</name>
<comment type="caution">
    <text evidence="7">The sequence shown here is derived from an EMBL/GenBank/DDBJ whole genome shotgun (WGS) entry which is preliminary data.</text>
</comment>
<dbReference type="AlphaFoldDB" id="A0A0D0JVV6"/>
<evidence type="ECO:0000259" key="6">
    <source>
        <dbReference type="Pfam" id="PF00881"/>
    </source>
</evidence>
<evidence type="ECO:0000313" key="7">
    <source>
        <dbReference type="EMBL" id="KIP89060.1"/>
    </source>
</evidence>
<dbReference type="InterPro" id="IPR016446">
    <property type="entry name" value="Flavin_OxRdtase_Frp"/>
</dbReference>
<dbReference type="Gene3D" id="3.40.109.10">
    <property type="entry name" value="NADH Oxidase"/>
    <property type="match status" value="1"/>
</dbReference>
<organism evidence="7 8">
    <name type="scientific">Pseudomonas fulva</name>
    <dbReference type="NCBI Taxonomy" id="47880"/>
    <lineage>
        <taxon>Bacteria</taxon>
        <taxon>Pseudomonadati</taxon>
        <taxon>Pseudomonadota</taxon>
        <taxon>Gammaproteobacteria</taxon>
        <taxon>Pseudomonadales</taxon>
        <taxon>Pseudomonadaceae</taxon>
        <taxon>Pseudomonas</taxon>
    </lineage>
</organism>
<dbReference type="Proteomes" id="UP000032068">
    <property type="component" value="Unassembled WGS sequence"/>
</dbReference>
<accession>A0A0D0JVV6</accession>
<dbReference type="InterPro" id="IPR000415">
    <property type="entry name" value="Nitroreductase-like"/>
</dbReference>
<keyword evidence="4 5" id="KW-0560">Oxidoreductase</keyword>
<dbReference type="SUPFAM" id="SSF55469">
    <property type="entry name" value="FMN-dependent nitroreductase-like"/>
    <property type="match status" value="1"/>
</dbReference>
<dbReference type="PIRSF" id="PIRSF005426">
    <property type="entry name" value="Frp"/>
    <property type="match status" value="1"/>
</dbReference>
<gene>
    <name evidence="7" type="ORF">RU08_24220</name>
</gene>
<dbReference type="GO" id="GO:0016491">
    <property type="term" value="F:oxidoreductase activity"/>
    <property type="evidence" value="ECO:0007669"/>
    <property type="project" value="UniProtKB-UniRule"/>
</dbReference>
<dbReference type="CDD" id="cd02146">
    <property type="entry name" value="NfsA-like"/>
    <property type="match status" value="1"/>
</dbReference>